<gene>
    <name evidence="1" type="ORF">EJ04DRAFT_310130</name>
</gene>
<sequence>MVRTDAGLELFACLRGSLSASKVIASSQTLQMSPVPRYCTVLYCTILPQGAHKQAPSPLPGCLLPMFPHAHPCSSMALYDPPCTSPAVNASLASKALCRVICFRLCLPSNPSLPPFASHRIV</sequence>
<evidence type="ECO:0000313" key="2">
    <source>
        <dbReference type="Proteomes" id="UP000799444"/>
    </source>
</evidence>
<dbReference type="EMBL" id="ML996104">
    <property type="protein sequence ID" value="KAF2739372.1"/>
    <property type="molecule type" value="Genomic_DNA"/>
</dbReference>
<name>A0A9P4R9T8_9PLEO</name>
<keyword evidence="2" id="KW-1185">Reference proteome</keyword>
<evidence type="ECO:0000313" key="1">
    <source>
        <dbReference type="EMBL" id="KAF2739372.1"/>
    </source>
</evidence>
<organism evidence="1 2">
    <name type="scientific">Polyplosphaeria fusca</name>
    <dbReference type="NCBI Taxonomy" id="682080"/>
    <lineage>
        <taxon>Eukaryota</taxon>
        <taxon>Fungi</taxon>
        <taxon>Dikarya</taxon>
        <taxon>Ascomycota</taxon>
        <taxon>Pezizomycotina</taxon>
        <taxon>Dothideomycetes</taxon>
        <taxon>Pleosporomycetidae</taxon>
        <taxon>Pleosporales</taxon>
        <taxon>Tetraplosphaeriaceae</taxon>
        <taxon>Polyplosphaeria</taxon>
    </lineage>
</organism>
<dbReference type="Proteomes" id="UP000799444">
    <property type="component" value="Unassembled WGS sequence"/>
</dbReference>
<proteinExistence type="predicted"/>
<accession>A0A9P4R9T8</accession>
<reference evidence="1" key="1">
    <citation type="journal article" date="2020" name="Stud. Mycol.">
        <title>101 Dothideomycetes genomes: a test case for predicting lifestyles and emergence of pathogens.</title>
        <authorList>
            <person name="Haridas S."/>
            <person name="Albert R."/>
            <person name="Binder M."/>
            <person name="Bloem J."/>
            <person name="Labutti K."/>
            <person name="Salamov A."/>
            <person name="Andreopoulos B."/>
            <person name="Baker S."/>
            <person name="Barry K."/>
            <person name="Bills G."/>
            <person name="Bluhm B."/>
            <person name="Cannon C."/>
            <person name="Castanera R."/>
            <person name="Culley D."/>
            <person name="Daum C."/>
            <person name="Ezra D."/>
            <person name="Gonzalez J."/>
            <person name="Henrissat B."/>
            <person name="Kuo A."/>
            <person name="Liang C."/>
            <person name="Lipzen A."/>
            <person name="Lutzoni F."/>
            <person name="Magnuson J."/>
            <person name="Mondo S."/>
            <person name="Nolan M."/>
            <person name="Ohm R."/>
            <person name="Pangilinan J."/>
            <person name="Park H.-J."/>
            <person name="Ramirez L."/>
            <person name="Alfaro M."/>
            <person name="Sun H."/>
            <person name="Tritt A."/>
            <person name="Yoshinaga Y."/>
            <person name="Zwiers L.-H."/>
            <person name="Turgeon B."/>
            <person name="Goodwin S."/>
            <person name="Spatafora J."/>
            <person name="Crous P."/>
            <person name="Grigoriev I."/>
        </authorList>
    </citation>
    <scope>NUCLEOTIDE SEQUENCE</scope>
    <source>
        <strain evidence="1">CBS 125425</strain>
    </source>
</reference>
<dbReference type="AlphaFoldDB" id="A0A9P4R9T8"/>
<protein>
    <submittedName>
        <fullName evidence="1">Uncharacterized protein</fullName>
    </submittedName>
</protein>
<comment type="caution">
    <text evidence="1">The sequence shown here is derived from an EMBL/GenBank/DDBJ whole genome shotgun (WGS) entry which is preliminary data.</text>
</comment>